<dbReference type="EC" id="2.7.7.18" evidence="10"/>
<evidence type="ECO:0000313" key="13">
    <source>
        <dbReference type="Proteomes" id="UP000204391"/>
    </source>
</evidence>
<comment type="similarity">
    <text evidence="10">Belongs to the NadD family.</text>
</comment>
<evidence type="ECO:0000256" key="4">
    <source>
        <dbReference type="ARBA" id="ARBA00022679"/>
    </source>
</evidence>
<dbReference type="OrthoDB" id="5295945at2"/>
<name>A0A221MBW8_9BACI</name>
<organism evidence="12 13">
    <name type="scientific">Virgibacillus necropolis</name>
    <dbReference type="NCBI Taxonomy" id="163877"/>
    <lineage>
        <taxon>Bacteria</taxon>
        <taxon>Bacillati</taxon>
        <taxon>Bacillota</taxon>
        <taxon>Bacilli</taxon>
        <taxon>Bacillales</taxon>
        <taxon>Bacillaceae</taxon>
        <taxon>Virgibacillus</taxon>
    </lineage>
</organism>
<evidence type="ECO:0000256" key="5">
    <source>
        <dbReference type="ARBA" id="ARBA00022695"/>
    </source>
</evidence>
<dbReference type="GO" id="GO:0005524">
    <property type="term" value="F:ATP binding"/>
    <property type="evidence" value="ECO:0007669"/>
    <property type="project" value="UniProtKB-KW"/>
</dbReference>
<dbReference type="HAMAP" id="MF_00244">
    <property type="entry name" value="NaMN_adenylyltr"/>
    <property type="match status" value="1"/>
</dbReference>
<dbReference type="GO" id="GO:0009435">
    <property type="term" value="P:NAD+ biosynthetic process"/>
    <property type="evidence" value="ECO:0007669"/>
    <property type="project" value="UniProtKB-UniRule"/>
</dbReference>
<keyword evidence="4 10" id="KW-0808">Transferase</keyword>
<evidence type="ECO:0000256" key="6">
    <source>
        <dbReference type="ARBA" id="ARBA00022741"/>
    </source>
</evidence>
<keyword evidence="6 10" id="KW-0547">Nucleotide-binding</keyword>
<evidence type="ECO:0000256" key="10">
    <source>
        <dbReference type="HAMAP-Rule" id="MF_00244"/>
    </source>
</evidence>
<evidence type="ECO:0000256" key="8">
    <source>
        <dbReference type="ARBA" id="ARBA00023027"/>
    </source>
</evidence>
<dbReference type="InterPro" id="IPR004821">
    <property type="entry name" value="Cyt_trans-like"/>
</dbReference>
<dbReference type="Proteomes" id="UP000204391">
    <property type="component" value="Chromosome"/>
</dbReference>
<proteinExistence type="inferred from homology"/>
<dbReference type="NCBIfam" id="TIGR00125">
    <property type="entry name" value="cyt_tran_rel"/>
    <property type="match status" value="1"/>
</dbReference>
<dbReference type="NCBIfam" id="NF000840">
    <property type="entry name" value="PRK00071.1-3"/>
    <property type="match status" value="1"/>
</dbReference>
<dbReference type="PANTHER" id="PTHR39321:SF3">
    <property type="entry name" value="PHOSPHOPANTETHEINE ADENYLYLTRANSFERASE"/>
    <property type="match status" value="1"/>
</dbReference>
<dbReference type="UniPathway" id="UPA00253">
    <property type="reaction ID" value="UER00332"/>
</dbReference>
<reference evidence="12 13" key="1">
    <citation type="journal article" date="2003" name="Int. J. Syst. Evol. Microbiol.">
        <title>Virgibacillus carmonensis sp. nov., Virgibacillus necropolis sp. nov. and Virgibacillus picturae sp. nov., three novel species isolated from deteriorated mural paintings, transfer of the species of the genus salibacillus to Virgibacillus, as Virgibacillus marismortui comb. nov. and Virgibacillus salexigens comb. nov., and emended description of the genus Virgibacillus.</title>
        <authorList>
            <person name="Heyrman J."/>
            <person name="Logan N.A."/>
            <person name="Busse H.J."/>
            <person name="Balcaen A."/>
            <person name="Lebbe L."/>
            <person name="Rodriguez-Diaz M."/>
            <person name="Swings J."/>
            <person name="De Vos P."/>
        </authorList>
    </citation>
    <scope>NUCLEOTIDE SEQUENCE [LARGE SCALE GENOMIC DNA]</scope>
    <source>
        <strain evidence="12 13">LMG 19488</strain>
    </source>
</reference>
<dbReference type="InterPro" id="IPR005248">
    <property type="entry name" value="NadD/NMNAT"/>
</dbReference>
<dbReference type="RefSeq" id="WP_089532016.1">
    <property type="nucleotide sequence ID" value="NZ_CP022437.1"/>
</dbReference>
<dbReference type="Gene3D" id="3.40.50.620">
    <property type="entry name" value="HUPs"/>
    <property type="match status" value="1"/>
</dbReference>
<evidence type="ECO:0000256" key="9">
    <source>
        <dbReference type="ARBA" id="ARBA00048721"/>
    </source>
</evidence>
<dbReference type="InterPro" id="IPR014729">
    <property type="entry name" value="Rossmann-like_a/b/a_fold"/>
</dbReference>
<evidence type="ECO:0000256" key="3">
    <source>
        <dbReference type="ARBA" id="ARBA00022642"/>
    </source>
</evidence>
<comment type="catalytic activity">
    <reaction evidence="9 10">
        <text>nicotinate beta-D-ribonucleotide + ATP + H(+) = deamido-NAD(+) + diphosphate</text>
        <dbReference type="Rhea" id="RHEA:22860"/>
        <dbReference type="ChEBI" id="CHEBI:15378"/>
        <dbReference type="ChEBI" id="CHEBI:30616"/>
        <dbReference type="ChEBI" id="CHEBI:33019"/>
        <dbReference type="ChEBI" id="CHEBI:57502"/>
        <dbReference type="ChEBI" id="CHEBI:58437"/>
        <dbReference type="EC" id="2.7.7.18"/>
    </reaction>
</comment>
<evidence type="ECO:0000256" key="1">
    <source>
        <dbReference type="ARBA" id="ARBA00002324"/>
    </source>
</evidence>
<keyword evidence="8 10" id="KW-0520">NAD</keyword>
<dbReference type="CDD" id="cd02165">
    <property type="entry name" value="NMNAT"/>
    <property type="match status" value="1"/>
</dbReference>
<dbReference type="NCBIfam" id="NF000841">
    <property type="entry name" value="PRK00071.1-4"/>
    <property type="match status" value="1"/>
</dbReference>
<dbReference type="KEGG" id="vne:CFK40_09130"/>
<sequence length="192" mass="22423">MKRVGILGGTFDPPHLGHLIIAEEVRLALGLEEIWFIPSQEPPHKSRAFISADDRVEMVRNALKGNPFFKLNTIEVERLGKSYTFDTLNILRNEHPDVSFYFIIGADMVEYLPKWYKISELMEMVSFVGVKRIGSRLDTPYPIELVDIPYIEVSSTMIRERIVKNDSIKYFLPEAVIRYIKEKRLYEERRSN</sequence>
<evidence type="ECO:0000313" key="12">
    <source>
        <dbReference type="EMBL" id="ASN05166.1"/>
    </source>
</evidence>
<keyword evidence="3 10" id="KW-0662">Pyridine nucleotide biosynthesis</keyword>
<comment type="pathway">
    <text evidence="2 10">Cofactor biosynthesis; NAD(+) biosynthesis; deamido-NAD(+) from nicotinate D-ribonucleotide: step 1/1.</text>
</comment>
<keyword evidence="13" id="KW-1185">Reference proteome</keyword>
<dbReference type="AlphaFoldDB" id="A0A221MBW8"/>
<dbReference type="PANTHER" id="PTHR39321">
    <property type="entry name" value="NICOTINATE-NUCLEOTIDE ADENYLYLTRANSFERASE-RELATED"/>
    <property type="match status" value="1"/>
</dbReference>
<dbReference type="SUPFAM" id="SSF52374">
    <property type="entry name" value="Nucleotidylyl transferase"/>
    <property type="match status" value="1"/>
</dbReference>
<protein>
    <recommendedName>
        <fullName evidence="10">Probable nicotinate-nucleotide adenylyltransferase</fullName>
        <ecNumber evidence="10">2.7.7.18</ecNumber>
    </recommendedName>
    <alternativeName>
        <fullName evidence="10">Deamido-NAD(+) diphosphorylase</fullName>
    </alternativeName>
    <alternativeName>
        <fullName evidence="10">Deamido-NAD(+) pyrophosphorylase</fullName>
    </alternativeName>
    <alternativeName>
        <fullName evidence="10">Nicotinate mononucleotide adenylyltransferase</fullName>
        <shortName evidence="10">NaMN adenylyltransferase</shortName>
    </alternativeName>
</protein>
<feature type="domain" description="Cytidyltransferase-like" evidence="11">
    <location>
        <begin position="6"/>
        <end position="161"/>
    </location>
</feature>
<dbReference type="EMBL" id="CP022437">
    <property type="protein sequence ID" value="ASN05166.1"/>
    <property type="molecule type" value="Genomic_DNA"/>
</dbReference>
<evidence type="ECO:0000256" key="2">
    <source>
        <dbReference type="ARBA" id="ARBA00005019"/>
    </source>
</evidence>
<keyword evidence="5 10" id="KW-0548">Nucleotidyltransferase</keyword>
<gene>
    <name evidence="10" type="primary">nadD</name>
    <name evidence="12" type="ORF">CFK40_09130</name>
</gene>
<evidence type="ECO:0000259" key="11">
    <source>
        <dbReference type="Pfam" id="PF01467"/>
    </source>
</evidence>
<keyword evidence="7 10" id="KW-0067">ATP-binding</keyword>
<dbReference type="GO" id="GO:0004515">
    <property type="term" value="F:nicotinate-nucleotide adenylyltransferase activity"/>
    <property type="evidence" value="ECO:0007669"/>
    <property type="project" value="UniProtKB-UniRule"/>
</dbReference>
<comment type="function">
    <text evidence="1 10">Catalyzes the reversible adenylation of nicotinate mononucleotide (NaMN) to nicotinic acid adenine dinucleotide (NaAD).</text>
</comment>
<accession>A0A221MBW8</accession>
<dbReference type="Pfam" id="PF01467">
    <property type="entry name" value="CTP_transf_like"/>
    <property type="match status" value="1"/>
</dbReference>
<dbReference type="NCBIfam" id="TIGR00482">
    <property type="entry name" value="nicotinate (nicotinamide) nucleotide adenylyltransferase"/>
    <property type="match status" value="1"/>
</dbReference>
<evidence type="ECO:0000256" key="7">
    <source>
        <dbReference type="ARBA" id="ARBA00022840"/>
    </source>
</evidence>